<dbReference type="PANTHER" id="PTHR48047">
    <property type="entry name" value="GLYCOSYLTRANSFERASE"/>
    <property type="match status" value="1"/>
</dbReference>
<keyword evidence="2" id="KW-0328">Glycosyltransferase</keyword>
<sequence length="301" mass="33440">MGSAPPLHVVVFPFMAQGHTLPMLDLSKLLARRELRGPLGVENTVDLPSEDLCAPFIEAIKKLKEPFEEILRGMFEAGCPPIGVILDFFLGWTLDSCNSFGIPRIVTYGMSALSEAILITSGFHTQYILASLPEDPVQFPELPTPFQLLWNHSIVRKPKHGVLALYCFVIKSKKKKTPVSHKLGIKLPIHALNGSTNKEGMRLLYLSFGSEAHVTDEQLDEIALGLEMAMHPFIWVVKSRNWVAPKGWKRVKERGLIVRSWVEQPRILAHPKTGGFLSHCGWNFFGELVNGGATAGLANRS</sequence>
<protein>
    <submittedName>
        <fullName evidence="4">UDP-glycosyltransferase 90A1</fullName>
    </submittedName>
</protein>
<dbReference type="PANTHER" id="PTHR48047:SF218">
    <property type="entry name" value="GLYCOSYLTRANSFERASE"/>
    <property type="match status" value="1"/>
</dbReference>
<organism evidence="4 5">
    <name type="scientific">Vitis vinifera</name>
    <name type="common">Grape</name>
    <dbReference type="NCBI Taxonomy" id="29760"/>
    <lineage>
        <taxon>Eukaryota</taxon>
        <taxon>Viridiplantae</taxon>
        <taxon>Streptophyta</taxon>
        <taxon>Embryophyta</taxon>
        <taxon>Tracheophyta</taxon>
        <taxon>Spermatophyta</taxon>
        <taxon>Magnoliopsida</taxon>
        <taxon>eudicotyledons</taxon>
        <taxon>Gunneridae</taxon>
        <taxon>Pentapetalae</taxon>
        <taxon>rosids</taxon>
        <taxon>Vitales</taxon>
        <taxon>Vitaceae</taxon>
        <taxon>Viteae</taxon>
        <taxon>Vitis</taxon>
    </lineage>
</organism>
<name>A0A438HY57_VITVI</name>
<dbReference type="InterPro" id="IPR002213">
    <property type="entry name" value="UDP_glucos_trans"/>
</dbReference>
<dbReference type="Gene3D" id="3.40.50.2000">
    <property type="entry name" value="Glycogen Phosphorylase B"/>
    <property type="match status" value="3"/>
</dbReference>
<evidence type="ECO:0000256" key="2">
    <source>
        <dbReference type="ARBA" id="ARBA00022676"/>
    </source>
</evidence>
<accession>A0A438HY57</accession>
<keyword evidence="3 4" id="KW-0808">Transferase</keyword>
<proteinExistence type="inferred from homology"/>
<dbReference type="Proteomes" id="UP000288805">
    <property type="component" value="Unassembled WGS sequence"/>
</dbReference>
<dbReference type="AlphaFoldDB" id="A0A438HY57"/>
<evidence type="ECO:0000256" key="1">
    <source>
        <dbReference type="ARBA" id="ARBA00009995"/>
    </source>
</evidence>
<evidence type="ECO:0000256" key="3">
    <source>
        <dbReference type="ARBA" id="ARBA00022679"/>
    </source>
</evidence>
<reference evidence="4 5" key="1">
    <citation type="journal article" date="2018" name="PLoS Genet.">
        <title>Population sequencing reveals clonal diversity and ancestral inbreeding in the grapevine cultivar Chardonnay.</title>
        <authorList>
            <person name="Roach M.J."/>
            <person name="Johnson D.L."/>
            <person name="Bohlmann J."/>
            <person name="van Vuuren H.J."/>
            <person name="Jones S.J."/>
            <person name="Pretorius I.S."/>
            <person name="Schmidt S.A."/>
            <person name="Borneman A.R."/>
        </authorList>
    </citation>
    <scope>NUCLEOTIDE SEQUENCE [LARGE SCALE GENOMIC DNA]</scope>
    <source>
        <strain evidence="5">cv. Chardonnay</strain>
        <tissue evidence="4">Leaf</tissue>
    </source>
</reference>
<dbReference type="EMBL" id="QGNW01000165">
    <property type="protein sequence ID" value="RVW89397.1"/>
    <property type="molecule type" value="Genomic_DNA"/>
</dbReference>
<comment type="caution">
    <text evidence="4">The sequence shown here is derived from an EMBL/GenBank/DDBJ whole genome shotgun (WGS) entry which is preliminary data.</text>
</comment>
<dbReference type="CDD" id="cd03784">
    <property type="entry name" value="GT1_Gtf-like"/>
    <property type="match status" value="1"/>
</dbReference>
<dbReference type="GO" id="GO:0008194">
    <property type="term" value="F:UDP-glycosyltransferase activity"/>
    <property type="evidence" value="ECO:0007669"/>
    <property type="project" value="InterPro"/>
</dbReference>
<dbReference type="SUPFAM" id="SSF53756">
    <property type="entry name" value="UDP-Glycosyltransferase/glycogen phosphorylase"/>
    <property type="match status" value="1"/>
</dbReference>
<evidence type="ECO:0000313" key="4">
    <source>
        <dbReference type="EMBL" id="RVW89397.1"/>
    </source>
</evidence>
<comment type="similarity">
    <text evidence="1">Belongs to the UDP-glycosyltransferase family.</text>
</comment>
<dbReference type="Pfam" id="PF00201">
    <property type="entry name" value="UDPGT"/>
    <property type="match status" value="1"/>
</dbReference>
<evidence type="ECO:0000313" key="5">
    <source>
        <dbReference type="Proteomes" id="UP000288805"/>
    </source>
</evidence>
<gene>
    <name evidence="4" type="primary">UGT90A1_0</name>
    <name evidence="4" type="ORF">CK203_045494</name>
</gene>